<accession>J4C315</accession>
<dbReference type="RefSeq" id="XP_009689952.1">
    <property type="nucleotide sequence ID" value="XM_009691657.1"/>
</dbReference>
<dbReference type="SUPFAM" id="SSF52317">
    <property type="entry name" value="Class I glutamine amidotransferase-like"/>
    <property type="match status" value="1"/>
</dbReference>
<feature type="domain" description="Glutamine amidotransferase" evidence="1">
    <location>
        <begin position="76"/>
        <end position="134"/>
    </location>
</feature>
<dbReference type="STRING" id="869250.J4C315"/>
<dbReference type="InterPro" id="IPR017926">
    <property type="entry name" value="GATASE"/>
</dbReference>
<protein>
    <recommendedName>
        <fullName evidence="1">Glutamine amidotransferase domain-containing protein</fullName>
    </recommendedName>
</protein>
<name>J4C315_THEOR</name>
<dbReference type="InterPro" id="IPR029062">
    <property type="entry name" value="Class_I_gatase-like"/>
</dbReference>
<dbReference type="Gene3D" id="3.40.50.880">
    <property type="match status" value="1"/>
</dbReference>
<dbReference type="OMA" id="FPMFGIC"/>
<dbReference type="OrthoDB" id="92161at2759"/>
<dbReference type="VEuPathDB" id="PiroplasmaDB:TOT_010001105"/>
<dbReference type="EMBL" id="AP011946">
    <property type="protein sequence ID" value="BAM39651.1"/>
    <property type="molecule type" value="Genomic_DNA"/>
</dbReference>
<gene>
    <name evidence="2" type="ORF">TOT_010001105</name>
</gene>
<organism evidence="2 3">
    <name type="scientific">Theileria orientalis strain Shintoku</name>
    <dbReference type="NCBI Taxonomy" id="869250"/>
    <lineage>
        <taxon>Eukaryota</taxon>
        <taxon>Sar</taxon>
        <taxon>Alveolata</taxon>
        <taxon>Apicomplexa</taxon>
        <taxon>Aconoidasida</taxon>
        <taxon>Piroplasmida</taxon>
        <taxon>Theileriidae</taxon>
        <taxon>Theileria</taxon>
    </lineage>
</organism>
<dbReference type="Pfam" id="PF00117">
    <property type="entry name" value="GATase"/>
    <property type="match status" value="1"/>
</dbReference>
<proteinExistence type="predicted"/>
<dbReference type="Proteomes" id="UP000003786">
    <property type="component" value="Chromosome 1"/>
</dbReference>
<keyword evidence="3" id="KW-1185">Reference proteome</keyword>
<dbReference type="GO" id="GO:0005829">
    <property type="term" value="C:cytosol"/>
    <property type="evidence" value="ECO:0007669"/>
    <property type="project" value="TreeGrafter"/>
</dbReference>
<dbReference type="InterPro" id="IPR044992">
    <property type="entry name" value="ChyE-like"/>
</dbReference>
<dbReference type="KEGG" id="tot:TOT_010001105"/>
<evidence type="ECO:0000259" key="1">
    <source>
        <dbReference type="Pfam" id="PF00117"/>
    </source>
</evidence>
<dbReference type="PANTHER" id="PTHR42695">
    <property type="entry name" value="GLUTAMINE AMIDOTRANSFERASE YLR126C-RELATED"/>
    <property type="match status" value="1"/>
</dbReference>
<dbReference type="eggNOG" id="ENOG502TN2I">
    <property type="taxonomic scope" value="Eukaryota"/>
</dbReference>
<sequence length="378" mass="42529">MKQDIPELNILIFVTCENATFKHRYAIAIEHWLSKVSETFDVKPVLKFKEVNIITAGIPKMDEIKKHHGTFSVSQIPLGIVISGSFSRTRDNKPWMDKLRHTIRLCYVNQIPIFGICFGFQILSQAFGSSCEPSPHGFNFGGFLYKLSDRALPFFRPFIEDFYNDDKALRLFDSDLDADGANHNLHTPNHSTTNGFANNKDSLNNNSKVANGHFVESEASEKAAPVIKKSMDSMLGAFSHNDIVTSLPNVDSIDFGDLSYIDRTELYESLSDMVPIAISSLDKVPFVGLLIGNRSKTFIVAIQIHPEFDTVTGTFCRPQLFSGQKFWREILSLKISQGVITGQQYDDNLQALKFSNSGYVYGRMALSLFMNGHLKPKY</sequence>
<reference evidence="2 3" key="1">
    <citation type="journal article" date="2012" name="MBio">
        <title>Comparative genome analysis of three eukaryotic parasites with differing abilities to transform leukocytes reveals key mediators of Theileria-induced leukocyte transformation.</title>
        <authorList>
            <person name="Hayashida K."/>
            <person name="Hara Y."/>
            <person name="Abe T."/>
            <person name="Yamasaki C."/>
            <person name="Toyoda A."/>
            <person name="Kosuge T."/>
            <person name="Suzuki Y."/>
            <person name="Sato Y."/>
            <person name="Kawashima S."/>
            <person name="Katayama T."/>
            <person name="Wakaguri H."/>
            <person name="Inoue N."/>
            <person name="Homma K."/>
            <person name="Tada-Umezaki M."/>
            <person name="Yagi Y."/>
            <person name="Fujii Y."/>
            <person name="Habara T."/>
            <person name="Kanehisa M."/>
            <person name="Watanabe H."/>
            <person name="Ito K."/>
            <person name="Gojobori T."/>
            <person name="Sugawara H."/>
            <person name="Imanishi T."/>
            <person name="Weir W."/>
            <person name="Gardner M."/>
            <person name="Pain A."/>
            <person name="Shiels B."/>
            <person name="Hattori M."/>
            <person name="Nene V."/>
            <person name="Sugimoto C."/>
        </authorList>
    </citation>
    <scope>NUCLEOTIDE SEQUENCE [LARGE SCALE GENOMIC DNA]</scope>
    <source>
        <strain evidence="2 3">Shintoku</strain>
    </source>
</reference>
<dbReference type="GeneID" id="20713919"/>
<evidence type="ECO:0000313" key="2">
    <source>
        <dbReference type="EMBL" id="BAM39651.1"/>
    </source>
</evidence>
<dbReference type="AlphaFoldDB" id="J4C315"/>
<dbReference type="PANTHER" id="PTHR42695:SF5">
    <property type="entry name" value="GLUTAMINE AMIDOTRANSFERASE YLR126C-RELATED"/>
    <property type="match status" value="1"/>
</dbReference>
<evidence type="ECO:0000313" key="3">
    <source>
        <dbReference type="Proteomes" id="UP000003786"/>
    </source>
</evidence>